<feature type="domain" description="Neurobeachin alpha-solenoid region" evidence="1">
    <location>
        <begin position="27"/>
        <end position="191"/>
    </location>
</feature>
<dbReference type="AlphaFoldDB" id="A0A8J5HUL3"/>
<dbReference type="Proteomes" id="UP000734854">
    <property type="component" value="Unassembled WGS sequence"/>
</dbReference>
<dbReference type="InterPro" id="IPR050865">
    <property type="entry name" value="BEACH_Domain"/>
</dbReference>
<gene>
    <name evidence="2" type="ORF">ZIOFF_009838</name>
</gene>
<dbReference type="PANTHER" id="PTHR13743:SF112">
    <property type="entry name" value="BEACH DOMAIN-CONTAINING PROTEIN"/>
    <property type="match status" value="1"/>
</dbReference>
<accession>A0A8J5HUL3</accession>
<keyword evidence="3" id="KW-1185">Reference proteome</keyword>
<dbReference type="InterPro" id="IPR046852">
    <property type="entry name" value="Neurobeachin_a-sol"/>
</dbReference>
<reference evidence="2 3" key="1">
    <citation type="submission" date="2020-08" db="EMBL/GenBank/DDBJ databases">
        <title>Plant Genome Project.</title>
        <authorList>
            <person name="Zhang R.-G."/>
        </authorList>
    </citation>
    <scope>NUCLEOTIDE SEQUENCE [LARGE SCALE GENOMIC DNA]</scope>
    <source>
        <tissue evidence="2">Rhizome</tissue>
    </source>
</reference>
<evidence type="ECO:0000313" key="3">
    <source>
        <dbReference type="Proteomes" id="UP000734854"/>
    </source>
</evidence>
<dbReference type="EMBL" id="JACMSC010000003">
    <property type="protein sequence ID" value="KAG6527712.1"/>
    <property type="molecule type" value="Genomic_DNA"/>
</dbReference>
<evidence type="ECO:0000313" key="2">
    <source>
        <dbReference type="EMBL" id="KAG6527712.1"/>
    </source>
</evidence>
<sequence>MGMIKSFLLFPNRYCCCHQARVYFLQDSFRALVGVGYQTLQSLLLDFCKWQPNKALLHALLDMLVDGKFDLEENAVVKNEDVIILFLNVLQKCSNLLQHYGLDVLHSMLKDSITNRTACFRAGVLGFLLDWFPVESREDMINKIAQLIQIIGGHSISGKDIRKIFALLRTEKSESLQKHRSLLLTCIQYMLKEKGPEAFFEFNGHDSVCSSATDPFFSYLFVNFFYFVHVILLHHWKVNVSISYVTK</sequence>
<organism evidence="2 3">
    <name type="scientific">Zingiber officinale</name>
    <name type="common">Ginger</name>
    <name type="synonym">Amomum zingiber</name>
    <dbReference type="NCBI Taxonomy" id="94328"/>
    <lineage>
        <taxon>Eukaryota</taxon>
        <taxon>Viridiplantae</taxon>
        <taxon>Streptophyta</taxon>
        <taxon>Embryophyta</taxon>
        <taxon>Tracheophyta</taxon>
        <taxon>Spermatophyta</taxon>
        <taxon>Magnoliopsida</taxon>
        <taxon>Liliopsida</taxon>
        <taxon>Zingiberales</taxon>
        <taxon>Zingiberaceae</taxon>
        <taxon>Zingiber</taxon>
    </lineage>
</organism>
<protein>
    <recommendedName>
        <fullName evidence="1">Neurobeachin alpha-solenoid region domain-containing protein</fullName>
    </recommendedName>
</protein>
<dbReference type="Pfam" id="PF20425">
    <property type="entry name" value="Neurobeachin"/>
    <property type="match status" value="1"/>
</dbReference>
<dbReference type="PANTHER" id="PTHR13743">
    <property type="entry name" value="BEIGE/BEACH-RELATED"/>
    <property type="match status" value="1"/>
</dbReference>
<name>A0A8J5HUL3_ZINOF</name>
<comment type="caution">
    <text evidence="2">The sequence shown here is derived from an EMBL/GenBank/DDBJ whole genome shotgun (WGS) entry which is preliminary data.</text>
</comment>
<evidence type="ECO:0000259" key="1">
    <source>
        <dbReference type="Pfam" id="PF20425"/>
    </source>
</evidence>
<proteinExistence type="predicted"/>